<gene>
    <name evidence="5" type="ORF">GP475_06425</name>
</gene>
<proteinExistence type="predicted"/>
<keyword evidence="2" id="KW-0812">Transmembrane</keyword>
<keyword evidence="5" id="KW-0645">Protease</keyword>
<evidence type="ECO:0000256" key="3">
    <source>
        <dbReference type="ARBA" id="ARBA00022989"/>
    </source>
</evidence>
<dbReference type="KEGG" id="cpoy:GP475_06425"/>
<evidence type="ECO:0000256" key="1">
    <source>
        <dbReference type="ARBA" id="ARBA00004167"/>
    </source>
</evidence>
<dbReference type="InterPro" id="IPR007343">
    <property type="entry name" value="Uncharacterised_pept_Zn_put"/>
</dbReference>
<keyword evidence="5" id="KW-0378">Hydrolase</keyword>
<evidence type="ECO:0000256" key="4">
    <source>
        <dbReference type="ARBA" id="ARBA00023136"/>
    </source>
</evidence>
<dbReference type="Pfam" id="PF04228">
    <property type="entry name" value="Zn_peptidase"/>
    <property type="match status" value="1"/>
</dbReference>
<organism evidence="5 6">
    <name type="scientific">Corynebacterium poyangense</name>
    <dbReference type="NCBI Taxonomy" id="2684405"/>
    <lineage>
        <taxon>Bacteria</taxon>
        <taxon>Bacillati</taxon>
        <taxon>Actinomycetota</taxon>
        <taxon>Actinomycetes</taxon>
        <taxon>Mycobacteriales</taxon>
        <taxon>Corynebacteriaceae</taxon>
        <taxon>Corynebacterium</taxon>
    </lineage>
</organism>
<keyword evidence="6" id="KW-1185">Reference proteome</keyword>
<comment type="subcellular location">
    <subcellularLocation>
        <location evidence="1">Membrane</location>
        <topology evidence="1">Single-pass membrane protein</topology>
    </subcellularLocation>
</comment>
<reference evidence="5 6" key="1">
    <citation type="submission" date="2019-12" db="EMBL/GenBank/DDBJ databases">
        <title>Corynebacterium sp. nov., isolated from feces of the Anser Albifrons in China.</title>
        <authorList>
            <person name="Liu Q."/>
        </authorList>
    </citation>
    <scope>NUCLEOTIDE SEQUENCE [LARGE SCALE GENOMIC DNA]</scope>
    <source>
        <strain evidence="5 6">4H37-19</strain>
    </source>
</reference>
<dbReference type="AlphaFoldDB" id="A0A7H0SP38"/>
<dbReference type="EMBL" id="CP046884">
    <property type="protein sequence ID" value="QNQ90313.1"/>
    <property type="molecule type" value="Genomic_DNA"/>
</dbReference>
<dbReference type="Proteomes" id="UP000516320">
    <property type="component" value="Chromosome"/>
</dbReference>
<dbReference type="RefSeq" id="WP_187973629.1">
    <property type="nucleotide sequence ID" value="NZ_CP046884.1"/>
</dbReference>
<keyword evidence="3" id="KW-1133">Transmembrane helix</keyword>
<dbReference type="SUPFAM" id="SSF55486">
    <property type="entry name" value="Metalloproteases ('zincins'), catalytic domain"/>
    <property type="match status" value="1"/>
</dbReference>
<evidence type="ECO:0000313" key="6">
    <source>
        <dbReference type="Proteomes" id="UP000516320"/>
    </source>
</evidence>
<sequence>MTFKPDVHKERNIARRGGGGGGRIALGGGLGTVVLVGLYLLMGGNPGDLEGLIGSQNNSTNYSDSASDGFDECQTAEDANSRSDCRVEFTAMSVFKTWEEQLPRQAGIQFQEPGLVIFQDSTQSGCGFASGSTGPFYCPADHTAYFDVSFFKQLEKFGGTDAPLAEMYIVAHEYGHHIQSLENTLSLSDYNDPGENSNAVKIELQADCYAGIWAHWADKGDNAMLEKITPEQVQSVIRNAQAVGDDNIQKRSGGQVRPDQWTHGSSDQRAHAFLSGYEKGTMAACDTLGRNVYRNG</sequence>
<evidence type="ECO:0000313" key="5">
    <source>
        <dbReference type="EMBL" id="QNQ90313.1"/>
    </source>
</evidence>
<dbReference type="GO" id="GO:0016020">
    <property type="term" value="C:membrane"/>
    <property type="evidence" value="ECO:0007669"/>
    <property type="project" value="UniProtKB-SubCell"/>
</dbReference>
<name>A0A7H0SP38_9CORY</name>
<keyword evidence="5" id="KW-0482">Metalloprotease</keyword>
<evidence type="ECO:0000256" key="2">
    <source>
        <dbReference type="ARBA" id="ARBA00022692"/>
    </source>
</evidence>
<dbReference type="PANTHER" id="PTHR30168:SF0">
    <property type="entry name" value="INNER MEMBRANE PROTEIN"/>
    <property type="match status" value="1"/>
</dbReference>
<dbReference type="GO" id="GO:0008237">
    <property type="term" value="F:metallopeptidase activity"/>
    <property type="evidence" value="ECO:0007669"/>
    <property type="project" value="UniProtKB-KW"/>
</dbReference>
<protein>
    <submittedName>
        <fullName evidence="5">Metalloprotease</fullName>
    </submittedName>
</protein>
<dbReference type="PANTHER" id="PTHR30168">
    <property type="entry name" value="PUTATIVE MEMBRANE PROTEIN YPFJ"/>
    <property type="match status" value="1"/>
</dbReference>
<accession>A0A7H0SP38</accession>
<dbReference type="GO" id="GO:0006508">
    <property type="term" value="P:proteolysis"/>
    <property type="evidence" value="ECO:0007669"/>
    <property type="project" value="UniProtKB-KW"/>
</dbReference>
<keyword evidence="4" id="KW-0472">Membrane</keyword>